<dbReference type="SUPFAM" id="SSF46785">
    <property type="entry name" value="Winged helix' DNA-binding domain"/>
    <property type="match status" value="1"/>
</dbReference>
<dbReference type="InterPro" id="IPR000524">
    <property type="entry name" value="Tscrpt_reg_HTH_GntR"/>
</dbReference>
<evidence type="ECO:0000313" key="6">
    <source>
        <dbReference type="Proteomes" id="UP000275749"/>
    </source>
</evidence>
<dbReference type="InterPro" id="IPR008920">
    <property type="entry name" value="TF_FadR/GntR_C"/>
</dbReference>
<keyword evidence="2 5" id="KW-0238">DNA-binding</keyword>
<gene>
    <name evidence="5" type="ORF">EDD41_1847</name>
</gene>
<evidence type="ECO:0000313" key="5">
    <source>
        <dbReference type="EMBL" id="ROR54621.1"/>
    </source>
</evidence>
<dbReference type="PROSITE" id="PS50949">
    <property type="entry name" value="HTH_GNTR"/>
    <property type="match status" value="1"/>
</dbReference>
<evidence type="ECO:0000256" key="3">
    <source>
        <dbReference type="ARBA" id="ARBA00023163"/>
    </source>
</evidence>
<dbReference type="PANTHER" id="PTHR43537:SF5">
    <property type="entry name" value="UXU OPERON TRANSCRIPTIONAL REGULATOR"/>
    <property type="match status" value="1"/>
</dbReference>
<dbReference type="SUPFAM" id="SSF48008">
    <property type="entry name" value="GntR ligand-binding domain-like"/>
    <property type="match status" value="1"/>
</dbReference>
<comment type="caution">
    <text evidence="5">The sequence shown here is derived from an EMBL/GenBank/DDBJ whole genome shotgun (WGS) entry which is preliminary data.</text>
</comment>
<keyword evidence="3" id="KW-0804">Transcription</keyword>
<dbReference type="SMART" id="SM00895">
    <property type="entry name" value="FCD"/>
    <property type="match status" value="1"/>
</dbReference>
<dbReference type="AlphaFoldDB" id="A0A3N1ZUU2"/>
<dbReference type="SMART" id="SM00345">
    <property type="entry name" value="HTH_GNTR"/>
    <property type="match status" value="1"/>
</dbReference>
<dbReference type="InterPro" id="IPR011711">
    <property type="entry name" value="GntR_C"/>
</dbReference>
<protein>
    <submittedName>
        <fullName evidence="5">DNA-binding FadR family transcriptional regulator</fullName>
    </submittedName>
</protein>
<dbReference type="InterPro" id="IPR036388">
    <property type="entry name" value="WH-like_DNA-bd_sf"/>
</dbReference>
<keyword evidence="1" id="KW-0805">Transcription regulation</keyword>
<dbReference type="InterPro" id="IPR036390">
    <property type="entry name" value="WH_DNA-bd_sf"/>
</dbReference>
<dbReference type="Gene3D" id="1.20.120.530">
    <property type="entry name" value="GntR ligand-binding domain-like"/>
    <property type="match status" value="1"/>
</dbReference>
<name>A0A3N1ZUU2_9ACTN</name>
<dbReference type="Proteomes" id="UP000275749">
    <property type="component" value="Unassembled WGS sequence"/>
</dbReference>
<evidence type="ECO:0000256" key="2">
    <source>
        <dbReference type="ARBA" id="ARBA00023125"/>
    </source>
</evidence>
<accession>A0A3N1ZUU2</accession>
<evidence type="ECO:0000259" key="4">
    <source>
        <dbReference type="PROSITE" id="PS50949"/>
    </source>
</evidence>
<dbReference type="Gene3D" id="1.10.10.10">
    <property type="entry name" value="Winged helix-like DNA-binding domain superfamily/Winged helix DNA-binding domain"/>
    <property type="match status" value="1"/>
</dbReference>
<proteinExistence type="predicted"/>
<dbReference type="PRINTS" id="PR00035">
    <property type="entry name" value="HTHGNTR"/>
</dbReference>
<feature type="domain" description="HTH gntR-type" evidence="4">
    <location>
        <begin position="9"/>
        <end position="77"/>
    </location>
</feature>
<organism evidence="5 6">
    <name type="scientific">Luteococcus japonicus</name>
    <dbReference type="NCBI Taxonomy" id="33984"/>
    <lineage>
        <taxon>Bacteria</taxon>
        <taxon>Bacillati</taxon>
        <taxon>Actinomycetota</taxon>
        <taxon>Actinomycetes</taxon>
        <taxon>Propionibacteriales</taxon>
        <taxon>Propionibacteriaceae</taxon>
        <taxon>Luteococcus</taxon>
    </lineage>
</organism>
<evidence type="ECO:0000256" key="1">
    <source>
        <dbReference type="ARBA" id="ARBA00023015"/>
    </source>
</evidence>
<dbReference type="PANTHER" id="PTHR43537">
    <property type="entry name" value="TRANSCRIPTIONAL REGULATOR, GNTR FAMILY"/>
    <property type="match status" value="1"/>
</dbReference>
<dbReference type="GO" id="GO:0003677">
    <property type="term" value="F:DNA binding"/>
    <property type="evidence" value="ECO:0007669"/>
    <property type="project" value="UniProtKB-KW"/>
</dbReference>
<dbReference type="Pfam" id="PF07729">
    <property type="entry name" value="FCD"/>
    <property type="match status" value="1"/>
</dbReference>
<reference evidence="5 6" key="1">
    <citation type="submission" date="2018-11" db="EMBL/GenBank/DDBJ databases">
        <title>Sequencing the genomes of 1000 actinobacteria strains.</title>
        <authorList>
            <person name="Klenk H.-P."/>
        </authorList>
    </citation>
    <scope>NUCLEOTIDE SEQUENCE [LARGE SCALE GENOMIC DNA]</scope>
    <source>
        <strain evidence="5 6">DSM 10546</strain>
    </source>
</reference>
<dbReference type="GO" id="GO:0003700">
    <property type="term" value="F:DNA-binding transcription factor activity"/>
    <property type="evidence" value="ECO:0007669"/>
    <property type="project" value="InterPro"/>
</dbReference>
<sequence>MSMARKDIMKASERTRQQILEALAAREFTVGEELPAEARLAERFGVSRLTMRETLGSLAGAGILEVRQGRLNRIAPVAAWSVLDPEIVEVRARLEGDTSKLVVALMEARRVLEVGMSRLAAARITDEELAALEEQVEVMRRNVDSPDCVEVSAMADIRFHEIILDAAHNPFLREAFHTLAQMLLRVRRETSRSRQVRLEALGWHDRILAALRDHDEQATAAAMASHMDQTLEATREISLL</sequence>
<dbReference type="EMBL" id="RKHG01000001">
    <property type="protein sequence ID" value="ROR54621.1"/>
    <property type="molecule type" value="Genomic_DNA"/>
</dbReference>
<dbReference type="Pfam" id="PF00392">
    <property type="entry name" value="GntR"/>
    <property type="match status" value="1"/>
</dbReference>